<sequence length="305" mass="35758">MLSFKELQKSQFLIAISFQNQQLITQQCNWNCLFLLLSFLLCSQSIKALRRKIINIENNTNFKIKGAKLLQYLKTLIYFWQIINLISKNGSFKNQIYFSTIKILFNLKLMQKQSFFLSCPHEIQIALISSHTMSNPKYIIKLTSHMDSINLILSHPINKEIFITISKDCRKENSISNQSFEVYLWSNKQRFQTFNNLGQNFFLSSIENILDQSQYLKLKKIGQNSVTHTSKPTRIENLGSQDLNFSNNIIHGDNFLPFNILLTKILLLRNVTIFFIIHQINTLNSSLSFLIFEHKLKRLQFEEIS</sequence>
<evidence type="ECO:0000313" key="2">
    <source>
        <dbReference type="Proteomes" id="UP000683925"/>
    </source>
</evidence>
<name>A0A8S1YKM8_PAROT</name>
<protein>
    <submittedName>
        <fullName evidence="1">Uncharacterized protein</fullName>
    </submittedName>
</protein>
<dbReference type="AlphaFoldDB" id="A0A8S1YKM8"/>
<accession>A0A8S1YKM8</accession>
<reference evidence="1" key="1">
    <citation type="submission" date="2021-01" db="EMBL/GenBank/DDBJ databases">
        <authorList>
            <consortium name="Genoscope - CEA"/>
            <person name="William W."/>
        </authorList>
    </citation>
    <scope>NUCLEOTIDE SEQUENCE</scope>
</reference>
<dbReference type="EMBL" id="CAJJDP010000180">
    <property type="protein sequence ID" value="CAD8214409.1"/>
    <property type="molecule type" value="Genomic_DNA"/>
</dbReference>
<organism evidence="1 2">
    <name type="scientific">Paramecium octaurelia</name>
    <dbReference type="NCBI Taxonomy" id="43137"/>
    <lineage>
        <taxon>Eukaryota</taxon>
        <taxon>Sar</taxon>
        <taxon>Alveolata</taxon>
        <taxon>Ciliophora</taxon>
        <taxon>Intramacronucleata</taxon>
        <taxon>Oligohymenophorea</taxon>
        <taxon>Peniculida</taxon>
        <taxon>Parameciidae</taxon>
        <taxon>Paramecium</taxon>
    </lineage>
</organism>
<comment type="caution">
    <text evidence="1">The sequence shown here is derived from an EMBL/GenBank/DDBJ whole genome shotgun (WGS) entry which is preliminary data.</text>
</comment>
<gene>
    <name evidence="1" type="ORF">POCTA_138.1.T1760029</name>
</gene>
<evidence type="ECO:0000313" key="1">
    <source>
        <dbReference type="EMBL" id="CAD8214409.1"/>
    </source>
</evidence>
<dbReference type="Proteomes" id="UP000683925">
    <property type="component" value="Unassembled WGS sequence"/>
</dbReference>
<keyword evidence="2" id="KW-1185">Reference proteome</keyword>
<proteinExistence type="predicted"/>